<name>A0A7V4XS70_9BACT</name>
<gene>
    <name evidence="4" type="ORF">ENW50_05180</name>
</gene>
<dbReference type="Gene3D" id="3.40.50.150">
    <property type="entry name" value="Vaccinia Virus protein VP39"/>
    <property type="match status" value="1"/>
</dbReference>
<evidence type="ECO:0000313" key="4">
    <source>
        <dbReference type="EMBL" id="HGY94062.1"/>
    </source>
</evidence>
<evidence type="ECO:0000256" key="1">
    <source>
        <dbReference type="ARBA" id="ARBA00022603"/>
    </source>
</evidence>
<dbReference type="PANTHER" id="PTHR43861">
    <property type="entry name" value="TRANS-ACONITATE 2-METHYLTRANSFERASE-RELATED"/>
    <property type="match status" value="1"/>
</dbReference>
<dbReference type="EMBL" id="DTKL01000030">
    <property type="protein sequence ID" value="HGY94062.1"/>
    <property type="molecule type" value="Genomic_DNA"/>
</dbReference>
<dbReference type="GO" id="GO:0032259">
    <property type="term" value="P:methylation"/>
    <property type="evidence" value="ECO:0007669"/>
    <property type="project" value="UniProtKB-KW"/>
</dbReference>
<dbReference type="InterPro" id="IPR029063">
    <property type="entry name" value="SAM-dependent_MTases_sf"/>
</dbReference>
<evidence type="ECO:0000259" key="3">
    <source>
        <dbReference type="Pfam" id="PF13649"/>
    </source>
</evidence>
<dbReference type="PANTHER" id="PTHR43861:SF1">
    <property type="entry name" value="TRANS-ACONITATE 2-METHYLTRANSFERASE"/>
    <property type="match status" value="1"/>
</dbReference>
<comment type="caution">
    <text evidence="4">The sequence shown here is derived from an EMBL/GenBank/DDBJ whole genome shotgun (WGS) entry which is preliminary data.</text>
</comment>
<accession>A0A7V4XS70</accession>
<dbReference type="SUPFAM" id="SSF53335">
    <property type="entry name" value="S-adenosyl-L-methionine-dependent methyltransferases"/>
    <property type="match status" value="1"/>
</dbReference>
<keyword evidence="1 4" id="KW-0489">Methyltransferase</keyword>
<feature type="domain" description="Methyltransferase" evidence="3">
    <location>
        <begin position="73"/>
        <end position="150"/>
    </location>
</feature>
<protein>
    <submittedName>
        <fullName evidence="4">Class I SAM-dependent methyltransferase</fullName>
    </submittedName>
</protein>
<proteinExistence type="predicted"/>
<dbReference type="GO" id="GO:0008168">
    <property type="term" value="F:methyltransferase activity"/>
    <property type="evidence" value="ECO:0007669"/>
    <property type="project" value="UniProtKB-KW"/>
</dbReference>
<dbReference type="Pfam" id="PF13649">
    <property type="entry name" value="Methyltransf_25"/>
    <property type="match status" value="1"/>
</dbReference>
<keyword evidence="2 4" id="KW-0808">Transferase</keyword>
<evidence type="ECO:0000256" key="2">
    <source>
        <dbReference type="ARBA" id="ARBA00022679"/>
    </source>
</evidence>
<organism evidence="4">
    <name type="scientific">Acidobacterium capsulatum</name>
    <dbReference type="NCBI Taxonomy" id="33075"/>
    <lineage>
        <taxon>Bacteria</taxon>
        <taxon>Pseudomonadati</taxon>
        <taxon>Acidobacteriota</taxon>
        <taxon>Terriglobia</taxon>
        <taxon>Terriglobales</taxon>
        <taxon>Acidobacteriaceae</taxon>
        <taxon>Acidobacterium</taxon>
    </lineage>
</organism>
<dbReference type="CDD" id="cd02440">
    <property type="entry name" value="AdoMet_MTases"/>
    <property type="match status" value="1"/>
</dbReference>
<dbReference type="AlphaFoldDB" id="A0A7V4XS70"/>
<reference evidence="4" key="1">
    <citation type="journal article" date="2020" name="mSystems">
        <title>Genome- and Community-Level Interaction Insights into Carbon Utilization and Element Cycling Functions of Hydrothermarchaeota in Hydrothermal Sediment.</title>
        <authorList>
            <person name="Zhou Z."/>
            <person name="Liu Y."/>
            <person name="Xu W."/>
            <person name="Pan J."/>
            <person name="Luo Z.H."/>
            <person name="Li M."/>
        </authorList>
    </citation>
    <scope>NUCLEOTIDE SEQUENCE [LARGE SCALE GENOMIC DNA]</scope>
    <source>
        <strain evidence="4">SpSt-855</strain>
    </source>
</reference>
<sequence length="288" mass="32236">MHRLPVRLTGAWANNRCSPRIKRYSAGVSYTFGDSDEASLRLRRLAETYEPETRTLLSRARSLAGGQSFSLAVDFGCGPGWTTRLIAEELRPAQTIGLEASERYLTEARATHPDLSFLQHDVLVAPFPVHHADLLFCRFLLTHLSSPHEACKLWAQTVAAPHAMLVLHETESMQSAHPALARYYELVGQMQRHFGQELNVGSMLEDALADTPWQILHSECRVLEKPSRRMAALHAPNLRTWGKNSFAIQNFDAAELASLERELTAIAEGRIEAGVVHNAARQIVARRR</sequence>
<dbReference type="InterPro" id="IPR041698">
    <property type="entry name" value="Methyltransf_25"/>
</dbReference>